<dbReference type="AlphaFoldDB" id="A0A8J3CLD4"/>
<name>A0A8J3CLD4_9BURK</name>
<proteinExistence type="predicted"/>
<accession>A0A8J3CLD4</accession>
<dbReference type="EMBL" id="BMZG01000002">
    <property type="protein sequence ID" value="GHA66161.1"/>
    <property type="molecule type" value="Genomic_DNA"/>
</dbReference>
<comment type="caution">
    <text evidence="1">The sequence shown here is derived from an EMBL/GenBank/DDBJ whole genome shotgun (WGS) entry which is preliminary data.</text>
</comment>
<protein>
    <submittedName>
        <fullName evidence="1">Uncharacterized protein</fullName>
    </submittedName>
</protein>
<evidence type="ECO:0000313" key="2">
    <source>
        <dbReference type="Proteomes" id="UP000614287"/>
    </source>
</evidence>
<organism evidence="1 2">
    <name type="scientific">Formosimonas limnophila</name>
    <dbReference type="NCBI Taxonomy" id="1384487"/>
    <lineage>
        <taxon>Bacteria</taxon>
        <taxon>Pseudomonadati</taxon>
        <taxon>Pseudomonadota</taxon>
        <taxon>Betaproteobacteria</taxon>
        <taxon>Burkholderiales</taxon>
        <taxon>Burkholderiaceae</taxon>
        <taxon>Formosimonas</taxon>
    </lineage>
</organism>
<dbReference type="Proteomes" id="UP000614287">
    <property type="component" value="Unassembled WGS sequence"/>
</dbReference>
<sequence>MAILRHESQQYPNPAALTAETIVPTANDEVHIESLNRRFNWLEGSSTSADNLYVIEQTSESANGRWAATAVEGAKVFTGSASTGAIPNGNTAVFTVSLTGSGTLLADSGAALGITNGGAFPTNVFLDSLVLTADNTVQVTVVNESGVDVPAFTVEVKAIDYTGVATAGTPYLRNMLIVDLVKTGNPTYVSSPTFSVGRTYIAAVGSGDDLTNVGYVADNVPFIATAETPTSYNTGISAAYDITDATQSLTELRDDFGVTLTSAYETDAAADIKVVVTLSQPILGQNDVLWGACGFSAVKLSSTKLALYSSDRFFVEQVI</sequence>
<keyword evidence="2" id="KW-1185">Reference proteome</keyword>
<gene>
    <name evidence="1" type="ORF">GCM10009007_03270</name>
</gene>
<evidence type="ECO:0000313" key="1">
    <source>
        <dbReference type="EMBL" id="GHA66161.1"/>
    </source>
</evidence>
<reference evidence="1" key="2">
    <citation type="submission" date="2020-09" db="EMBL/GenBank/DDBJ databases">
        <authorList>
            <person name="Sun Q."/>
            <person name="Kim S."/>
        </authorList>
    </citation>
    <scope>NUCLEOTIDE SEQUENCE</scope>
    <source>
        <strain evidence="1">KCTC 32501</strain>
    </source>
</reference>
<reference evidence="1" key="1">
    <citation type="journal article" date="2014" name="Int. J. Syst. Evol. Microbiol.">
        <title>Complete genome sequence of Corynebacterium casei LMG S-19264T (=DSM 44701T), isolated from a smear-ripened cheese.</title>
        <authorList>
            <consortium name="US DOE Joint Genome Institute (JGI-PGF)"/>
            <person name="Walter F."/>
            <person name="Albersmeier A."/>
            <person name="Kalinowski J."/>
            <person name="Ruckert C."/>
        </authorList>
    </citation>
    <scope>NUCLEOTIDE SEQUENCE</scope>
    <source>
        <strain evidence="1">KCTC 32501</strain>
    </source>
</reference>
<dbReference type="RefSeq" id="WP_189490706.1">
    <property type="nucleotide sequence ID" value="NZ_BMZG01000002.1"/>
</dbReference>